<evidence type="ECO:0000256" key="1">
    <source>
        <dbReference type="SAM" id="MobiDB-lite"/>
    </source>
</evidence>
<reference evidence="2 3" key="1">
    <citation type="submission" date="2020-08" db="EMBL/GenBank/DDBJ databases">
        <title>Plant Genome Project.</title>
        <authorList>
            <person name="Zhang R.-G."/>
        </authorList>
    </citation>
    <scope>NUCLEOTIDE SEQUENCE [LARGE SCALE GENOMIC DNA]</scope>
    <source>
        <tissue evidence="2">Rhizome</tissue>
    </source>
</reference>
<dbReference type="Proteomes" id="UP000734854">
    <property type="component" value="Unassembled WGS sequence"/>
</dbReference>
<dbReference type="EMBL" id="JACMSC010000012">
    <property type="protein sequence ID" value="KAG6497273.1"/>
    <property type="molecule type" value="Genomic_DNA"/>
</dbReference>
<comment type="caution">
    <text evidence="2">The sequence shown here is derived from an EMBL/GenBank/DDBJ whole genome shotgun (WGS) entry which is preliminary data.</text>
</comment>
<proteinExistence type="predicted"/>
<dbReference type="OrthoDB" id="673856at2759"/>
<protein>
    <recommendedName>
        <fullName evidence="4">DUF1677 family protein</fullName>
    </recommendedName>
</protein>
<feature type="region of interest" description="Disordered" evidence="1">
    <location>
        <begin position="144"/>
        <end position="174"/>
    </location>
</feature>
<organism evidence="2 3">
    <name type="scientific">Zingiber officinale</name>
    <name type="common">Ginger</name>
    <name type="synonym">Amomum zingiber</name>
    <dbReference type="NCBI Taxonomy" id="94328"/>
    <lineage>
        <taxon>Eukaryota</taxon>
        <taxon>Viridiplantae</taxon>
        <taxon>Streptophyta</taxon>
        <taxon>Embryophyta</taxon>
        <taxon>Tracheophyta</taxon>
        <taxon>Spermatophyta</taxon>
        <taxon>Magnoliopsida</taxon>
        <taxon>Liliopsida</taxon>
        <taxon>Zingiberales</taxon>
        <taxon>Zingiberaceae</taxon>
        <taxon>Zingiber</taxon>
    </lineage>
</organism>
<keyword evidence="3" id="KW-1185">Reference proteome</keyword>
<dbReference type="InterPro" id="IPR012876">
    <property type="entry name" value="DUF1677_pln"/>
</dbReference>
<dbReference type="Pfam" id="PF07911">
    <property type="entry name" value="DUF1677"/>
    <property type="match status" value="1"/>
</dbReference>
<evidence type="ECO:0000313" key="2">
    <source>
        <dbReference type="EMBL" id="KAG6497273.1"/>
    </source>
</evidence>
<dbReference type="PANTHER" id="PTHR33108">
    <property type="entry name" value="OS01G0745000 PROTEIN"/>
    <property type="match status" value="1"/>
</dbReference>
<name>A0A8J5KRP2_ZINOF</name>
<dbReference type="AlphaFoldDB" id="A0A8J5KRP2"/>
<sequence>MAPNGEMLVASKNNLEARRPRRMSMEGLQRAVSDLSFMLGKDTAVENAAALPAISEVEEAKCECCGVSEECTPEYIRRVRDKFGAGRWICGLCSEAVEEEMAKNGGRKKEAVEAHLAVCGRFRRIGRTQPVLLQAEAMREILRKSSSRAKSISPRNSSSNKDVKKGGQITRSTSCIPAITKEMMNK</sequence>
<evidence type="ECO:0000313" key="3">
    <source>
        <dbReference type="Proteomes" id="UP000734854"/>
    </source>
</evidence>
<feature type="compositionally biased region" description="Polar residues" evidence="1">
    <location>
        <begin position="148"/>
        <end position="160"/>
    </location>
</feature>
<dbReference type="PANTHER" id="PTHR33108:SF51">
    <property type="entry name" value="DUF1677 FAMILY PROTEIN (DUF1677)"/>
    <property type="match status" value="1"/>
</dbReference>
<evidence type="ECO:0008006" key="4">
    <source>
        <dbReference type="Google" id="ProtNLM"/>
    </source>
</evidence>
<gene>
    <name evidence="2" type="ORF">ZIOFF_045171</name>
</gene>
<accession>A0A8J5KRP2</accession>